<sequence length="77" mass="7937">MAPGVSQGSGPSTDNKLGIRLFGGLRSSSSAPPSTCGPAWAQVGVLGWCGPAKALNVRRRSTPAPICLTCAFPRKRQ</sequence>
<dbReference type="AlphaFoldDB" id="A0A0A8YU73"/>
<evidence type="ECO:0000313" key="1">
    <source>
        <dbReference type="EMBL" id="JAD26157.1"/>
    </source>
</evidence>
<reference evidence="1" key="2">
    <citation type="journal article" date="2015" name="Data Brief">
        <title>Shoot transcriptome of the giant reed, Arundo donax.</title>
        <authorList>
            <person name="Barrero R.A."/>
            <person name="Guerrero F.D."/>
            <person name="Moolhuijzen P."/>
            <person name="Goolsby J.A."/>
            <person name="Tidwell J."/>
            <person name="Bellgard S.E."/>
            <person name="Bellgard M.I."/>
        </authorList>
    </citation>
    <scope>NUCLEOTIDE SEQUENCE</scope>
    <source>
        <tissue evidence="1">Shoot tissue taken approximately 20 cm above the soil surface</tissue>
    </source>
</reference>
<protein>
    <submittedName>
        <fullName evidence="1">Uncharacterized protein</fullName>
    </submittedName>
</protein>
<proteinExistence type="predicted"/>
<organism evidence="1">
    <name type="scientific">Arundo donax</name>
    <name type="common">Giant reed</name>
    <name type="synonym">Donax arundinaceus</name>
    <dbReference type="NCBI Taxonomy" id="35708"/>
    <lineage>
        <taxon>Eukaryota</taxon>
        <taxon>Viridiplantae</taxon>
        <taxon>Streptophyta</taxon>
        <taxon>Embryophyta</taxon>
        <taxon>Tracheophyta</taxon>
        <taxon>Spermatophyta</taxon>
        <taxon>Magnoliopsida</taxon>
        <taxon>Liliopsida</taxon>
        <taxon>Poales</taxon>
        <taxon>Poaceae</taxon>
        <taxon>PACMAD clade</taxon>
        <taxon>Arundinoideae</taxon>
        <taxon>Arundineae</taxon>
        <taxon>Arundo</taxon>
    </lineage>
</organism>
<reference evidence="1" key="1">
    <citation type="submission" date="2014-09" db="EMBL/GenBank/DDBJ databases">
        <authorList>
            <person name="Magalhaes I.L.F."/>
            <person name="Oliveira U."/>
            <person name="Santos F.R."/>
            <person name="Vidigal T.H.D.A."/>
            <person name="Brescovit A.D."/>
            <person name="Santos A.J."/>
        </authorList>
    </citation>
    <scope>NUCLEOTIDE SEQUENCE</scope>
    <source>
        <tissue evidence="1">Shoot tissue taken approximately 20 cm above the soil surface</tissue>
    </source>
</reference>
<dbReference type="EMBL" id="GBRH01271738">
    <property type="protein sequence ID" value="JAD26157.1"/>
    <property type="molecule type" value="Transcribed_RNA"/>
</dbReference>
<name>A0A0A8YU73_ARUDO</name>
<accession>A0A0A8YU73</accession>